<dbReference type="Gene3D" id="3.30.200.20">
    <property type="entry name" value="Phosphorylase Kinase, domain 1"/>
    <property type="match status" value="1"/>
</dbReference>
<dbReference type="CDD" id="cd14014">
    <property type="entry name" value="STKc_PknB_like"/>
    <property type="match status" value="1"/>
</dbReference>
<accession>A0A6C2YVR2</accession>
<evidence type="ECO:0000256" key="9">
    <source>
        <dbReference type="SAM" id="Phobius"/>
    </source>
</evidence>
<dbReference type="AlphaFoldDB" id="A0A6C2YVR2"/>
<evidence type="ECO:0000313" key="12">
    <source>
        <dbReference type="Proteomes" id="UP000464378"/>
    </source>
</evidence>
<evidence type="ECO:0000256" key="7">
    <source>
        <dbReference type="PROSITE-ProRule" id="PRU10141"/>
    </source>
</evidence>
<proteinExistence type="predicted"/>
<dbReference type="PANTHER" id="PTHR43289">
    <property type="entry name" value="MITOGEN-ACTIVATED PROTEIN KINASE KINASE KINASE 20-RELATED"/>
    <property type="match status" value="1"/>
</dbReference>
<keyword evidence="6 7" id="KW-0067">ATP-binding</keyword>
<organism evidence="11">
    <name type="scientific">Tuwongella immobilis</name>
    <dbReference type="NCBI Taxonomy" id="692036"/>
    <lineage>
        <taxon>Bacteria</taxon>
        <taxon>Pseudomonadati</taxon>
        <taxon>Planctomycetota</taxon>
        <taxon>Planctomycetia</taxon>
        <taxon>Gemmatales</taxon>
        <taxon>Gemmataceae</taxon>
        <taxon>Tuwongella</taxon>
    </lineage>
</organism>
<feature type="transmembrane region" description="Helical" evidence="9">
    <location>
        <begin position="981"/>
        <end position="1001"/>
    </location>
</feature>
<feature type="transmembrane region" description="Helical" evidence="9">
    <location>
        <begin position="697"/>
        <end position="715"/>
    </location>
</feature>
<keyword evidence="9" id="KW-1133">Transmembrane helix</keyword>
<feature type="binding site" evidence="7">
    <location>
        <position position="382"/>
    </location>
    <ligand>
        <name>ATP</name>
        <dbReference type="ChEBI" id="CHEBI:30616"/>
    </ligand>
</feature>
<dbReference type="FunFam" id="1.10.510.10:FF:000021">
    <property type="entry name" value="Serine/threonine protein kinase"/>
    <property type="match status" value="1"/>
</dbReference>
<dbReference type="PROSITE" id="PS50011">
    <property type="entry name" value="PROTEIN_KINASE_DOM"/>
    <property type="match status" value="1"/>
</dbReference>
<dbReference type="InParanoid" id="A0A6C2YVR2"/>
<feature type="compositionally biased region" description="Polar residues" evidence="8">
    <location>
        <begin position="171"/>
        <end position="180"/>
    </location>
</feature>
<keyword evidence="9" id="KW-0472">Membrane</keyword>
<dbReference type="RefSeq" id="WP_162660527.1">
    <property type="nucleotide sequence ID" value="NZ_LR593887.1"/>
</dbReference>
<dbReference type="GO" id="GO:0005524">
    <property type="term" value="F:ATP binding"/>
    <property type="evidence" value="ECO:0007669"/>
    <property type="project" value="UniProtKB-UniRule"/>
</dbReference>
<feature type="transmembrane region" description="Helical" evidence="9">
    <location>
        <begin position="1079"/>
        <end position="1097"/>
    </location>
</feature>
<dbReference type="EMBL" id="LR593887">
    <property type="protein sequence ID" value="VTS08270.1"/>
    <property type="molecule type" value="Genomic_DNA"/>
</dbReference>
<keyword evidence="3" id="KW-0808">Transferase</keyword>
<feature type="region of interest" description="Disordered" evidence="8">
    <location>
        <begin position="171"/>
        <end position="349"/>
    </location>
</feature>
<dbReference type="EMBL" id="LR586016">
    <property type="protein sequence ID" value="VIP05457.1"/>
    <property type="molecule type" value="Genomic_DNA"/>
</dbReference>
<evidence type="ECO:0000256" key="1">
    <source>
        <dbReference type="ARBA" id="ARBA00012513"/>
    </source>
</evidence>
<dbReference type="GO" id="GO:0004674">
    <property type="term" value="F:protein serine/threonine kinase activity"/>
    <property type="evidence" value="ECO:0007669"/>
    <property type="project" value="UniProtKB-KW"/>
</dbReference>
<dbReference type="KEGG" id="tim:GMBLW1_37360"/>
<evidence type="ECO:0000256" key="5">
    <source>
        <dbReference type="ARBA" id="ARBA00022777"/>
    </source>
</evidence>
<keyword evidence="5 11" id="KW-0418">Kinase</keyword>
<evidence type="ECO:0000256" key="8">
    <source>
        <dbReference type="SAM" id="MobiDB-lite"/>
    </source>
</evidence>
<gene>
    <name evidence="11" type="ORF">GMBLW1_37360</name>
</gene>
<name>A0A6C2YVR2_9BACT</name>
<protein>
    <recommendedName>
        <fullName evidence="1">non-specific serine/threonine protein kinase</fullName>
        <ecNumber evidence="1">2.7.11.1</ecNumber>
    </recommendedName>
</protein>
<feature type="compositionally biased region" description="Low complexity" evidence="8">
    <location>
        <begin position="78"/>
        <end position="100"/>
    </location>
</feature>
<dbReference type="InterPro" id="IPR000719">
    <property type="entry name" value="Prot_kinase_dom"/>
</dbReference>
<feature type="compositionally biased region" description="Acidic residues" evidence="8">
    <location>
        <begin position="307"/>
        <end position="316"/>
    </location>
</feature>
<dbReference type="Gene3D" id="1.10.510.10">
    <property type="entry name" value="Transferase(Phosphotransferase) domain 1"/>
    <property type="match status" value="1"/>
</dbReference>
<dbReference type="EC" id="2.7.11.1" evidence="1"/>
<evidence type="ECO:0000313" key="11">
    <source>
        <dbReference type="EMBL" id="VIP05457.1"/>
    </source>
</evidence>
<dbReference type="PANTHER" id="PTHR43289:SF6">
    <property type="entry name" value="SERINE_THREONINE-PROTEIN KINASE NEKL-3"/>
    <property type="match status" value="1"/>
</dbReference>
<evidence type="ECO:0000256" key="4">
    <source>
        <dbReference type="ARBA" id="ARBA00022741"/>
    </source>
</evidence>
<feature type="domain" description="Protein kinase" evidence="10">
    <location>
        <begin position="353"/>
        <end position="637"/>
    </location>
</feature>
<dbReference type="SMART" id="SM00220">
    <property type="entry name" value="S_TKc"/>
    <property type="match status" value="1"/>
</dbReference>
<dbReference type="InterPro" id="IPR017441">
    <property type="entry name" value="Protein_kinase_ATP_BS"/>
</dbReference>
<dbReference type="SUPFAM" id="SSF56112">
    <property type="entry name" value="Protein kinase-like (PK-like)"/>
    <property type="match status" value="1"/>
</dbReference>
<feature type="transmembrane region" description="Helical" evidence="9">
    <location>
        <begin position="736"/>
        <end position="755"/>
    </location>
</feature>
<feature type="region of interest" description="Disordered" evidence="8">
    <location>
        <begin position="60"/>
        <end position="158"/>
    </location>
</feature>
<keyword evidence="12" id="KW-1185">Reference proteome</keyword>
<dbReference type="PROSITE" id="PS00107">
    <property type="entry name" value="PROTEIN_KINASE_ATP"/>
    <property type="match status" value="1"/>
</dbReference>
<keyword evidence="2 11" id="KW-0723">Serine/threonine-protein kinase</keyword>
<feature type="compositionally biased region" description="Pro residues" evidence="8">
    <location>
        <begin position="197"/>
        <end position="215"/>
    </location>
</feature>
<dbReference type="Proteomes" id="UP000464378">
    <property type="component" value="Chromosome"/>
</dbReference>
<evidence type="ECO:0000256" key="3">
    <source>
        <dbReference type="ARBA" id="ARBA00022679"/>
    </source>
</evidence>
<reference evidence="11" key="1">
    <citation type="submission" date="2019-04" db="EMBL/GenBank/DDBJ databases">
        <authorList>
            <consortium name="Science for Life Laboratories"/>
        </authorList>
    </citation>
    <scope>NUCLEOTIDE SEQUENCE</scope>
    <source>
        <strain evidence="11">MBLW1</strain>
    </source>
</reference>
<evidence type="ECO:0000259" key="10">
    <source>
        <dbReference type="PROSITE" id="PS50011"/>
    </source>
</evidence>
<feature type="compositionally biased region" description="Low complexity" evidence="8">
    <location>
        <begin position="296"/>
        <end position="306"/>
    </location>
</feature>
<dbReference type="InterPro" id="IPR008271">
    <property type="entry name" value="Ser/Thr_kinase_AS"/>
</dbReference>
<keyword evidence="4 7" id="KW-0547">Nucleotide-binding</keyword>
<feature type="transmembrane region" description="Helical" evidence="9">
    <location>
        <begin position="761"/>
        <end position="781"/>
    </location>
</feature>
<evidence type="ECO:0000256" key="2">
    <source>
        <dbReference type="ARBA" id="ARBA00022527"/>
    </source>
</evidence>
<dbReference type="InterPro" id="IPR011009">
    <property type="entry name" value="Kinase-like_dom_sf"/>
</dbReference>
<dbReference type="PROSITE" id="PS00108">
    <property type="entry name" value="PROTEIN_KINASE_ST"/>
    <property type="match status" value="1"/>
</dbReference>
<dbReference type="Pfam" id="PF00069">
    <property type="entry name" value="Pkinase"/>
    <property type="match status" value="1"/>
</dbReference>
<evidence type="ECO:0000256" key="6">
    <source>
        <dbReference type="ARBA" id="ARBA00022840"/>
    </source>
</evidence>
<keyword evidence="9" id="KW-0812">Transmembrane</keyword>
<sequence length="1102" mass="117144">MTSLRGWQERPVAFSCPYCSHSISVKTPKPGRYTPKCPKCAGVFQLIIPADADAAWQVKPLPNAGQPTTAPAAPPTAPSGAPATSGTPTNPGTTPGIPSSKTVLPTARPNASGDAPTLLNQPGVTVPPPAPPQSHASTEATGNFEPIGDSPQADHSASKLVLGSKTVPATQKTVLPTATTSPPPAVESTGEFRPVSAPAPKPLTLPVSKPVPAPPTDATLPSAAAIPPAPPSHTLPASQAADARSDDEPADATLPPDAVPAQPSQAGTIRMGTQAGLPGKTRLPSAKTKVDVPPSDATLATDLPAADADEPQDFAVDEPPQKSPPKSPAGSSRKAKSATAAEPDDLPETLGGYRIEKELGRGGMGAVYLARQLSLDRPVALKVMNPRWAADAVFVARFIREAYAAAQLVHHNVVQIYDIGLDHDVHFFSMEFVEGQSLSQVIKREGKLDPELAVGYILQAARGLKFAHDRGMIHRDIKPDNLMLNTQGIVKVADLGLVKTPAMQAADDALGKVTPPPTGSLSASLGADITNANVAMGTPAYMSPEQCRDAAQVDHRADIYSLGCTLYVLLTGRPPFTGSTAIEVMSKHVQEAMIPPDQIVKWVPKEVSSLLLKMTAKNPADRHPSMDALIADLEQWLGVQSSGPFTPKEEHASLLEQCVNRFQDAPLAKLRSRVIPGFFGGSALVGIASLLLGYPNIALGMVGMLISAVASYFVLQGIREKTYLFRRVREMIFSSPLSDLLVGAAGGLLLLLMLYFSGLLWVWLGFGIVGVGVAFALHTTIDRPLAKQRQAALDDAEALFKRLRLQGLEEDALRQFVGKYSGKQWEEFFEAMFGFEAKLQTRAILERVGGGARQAEKHAAWREPLLQALETLHRKRREARERKILQQLEQKALLAKGVDSKTAQTQAEAAADFVVAQAGEIRQIDGLDPTVVDEANPQPTGRRVRNVSEMMRSAEKPPKKMTRPPVSPVQRITQIAMSGKLRFLVAAGLLLGCFAWIHQNLGGTDAANLLSVLDRTTPWKPLGFFGLFDHANAGVAGLWLLVSLGFASWIGRGGLMLAAAVTLIGHRLIVPAFGTVPPYLVGILLGTAIALVSMALSPPPKR</sequence>